<evidence type="ECO:0000259" key="4">
    <source>
        <dbReference type="PROSITE" id="PS50190"/>
    </source>
</evidence>
<evidence type="ECO:0000256" key="1">
    <source>
        <dbReference type="SAM" id="Coils"/>
    </source>
</evidence>
<feature type="domain" description="SEC7" evidence="4">
    <location>
        <begin position="52"/>
        <end position="235"/>
    </location>
</feature>
<dbReference type="SMART" id="SM00222">
    <property type="entry name" value="Sec7"/>
    <property type="match status" value="1"/>
</dbReference>
<organism evidence="5 6">
    <name type="scientific">Heterodera schachtii</name>
    <name type="common">Sugarbeet cyst nematode worm</name>
    <name type="synonym">Tylenchus schachtii</name>
    <dbReference type="NCBI Taxonomy" id="97005"/>
    <lineage>
        <taxon>Eukaryota</taxon>
        <taxon>Metazoa</taxon>
        <taxon>Ecdysozoa</taxon>
        <taxon>Nematoda</taxon>
        <taxon>Chromadorea</taxon>
        <taxon>Rhabditida</taxon>
        <taxon>Tylenchina</taxon>
        <taxon>Tylenchomorpha</taxon>
        <taxon>Tylenchoidea</taxon>
        <taxon>Heteroderidae</taxon>
        <taxon>Heteroderinae</taxon>
        <taxon>Heterodera</taxon>
    </lineage>
</organism>
<dbReference type="Proteomes" id="UP001620645">
    <property type="component" value="Unassembled WGS sequence"/>
</dbReference>
<dbReference type="PANTHER" id="PTHR10663:SF402">
    <property type="entry name" value="MIP16918P"/>
    <property type="match status" value="1"/>
</dbReference>
<accession>A0ABD2JHK8</accession>
<dbReference type="AlphaFoldDB" id="A0ABD2JHK8"/>
<dbReference type="SUPFAM" id="SSF48425">
    <property type="entry name" value="Sec7 domain"/>
    <property type="match status" value="1"/>
</dbReference>
<dbReference type="Gene3D" id="1.10.1000.11">
    <property type="entry name" value="Arf Nucleotide-binding Site Opener,domain 2"/>
    <property type="match status" value="1"/>
</dbReference>
<dbReference type="SUPFAM" id="SSF50729">
    <property type="entry name" value="PH domain-like"/>
    <property type="match status" value="1"/>
</dbReference>
<sequence length="423" mass="48303">MASSFSVDDLPPNENERLAQIRSRKKQLLGEIQHLQDELVKTNEKIDSLSGTSNSQSNKGKARELAKKKFNENQRQGLRDLVKVGLVNGSAEDIANFFLTCDGIKKSAIGDFLGEKDDFNLEVLQHFVRLQPLRSLPLVQAMRGFLSRFRLPGESQQIERIMEYFSGHYHVQNPGIFEHQDNCYTLCYAIIMLNTSLHNPSVKERMSLDNFLNITNSLNLPPALVTDIYNSIRSEAFKFPDDNLQEHFSAALFQQSEKQGWLEKQGSRYKTWNRRWFLLANRCLYYFESPSSREPKGIIPLENIRVRVLDQEIDTIRRSHVFELYSPNTEVIKACKQSGEGRLLEGQHSTYRISAPNREEMHSWVSAIQRSINKDQHIEDVLEQRRRRIASGGSLVGKSSAGQQQNPVDVSGSLLIPLHGGSE</sequence>
<evidence type="ECO:0000259" key="3">
    <source>
        <dbReference type="PROSITE" id="PS50003"/>
    </source>
</evidence>
<protein>
    <recommendedName>
        <fullName evidence="7">Cytohesin-1</fullName>
    </recommendedName>
</protein>
<dbReference type="EMBL" id="JBICCN010000143">
    <property type="protein sequence ID" value="KAL3090111.1"/>
    <property type="molecule type" value="Genomic_DNA"/>
</dbReference>
<dbReference type="FunFam" id="2.30.29.30:FF:000286">
    <property type="entry name" value="PH-protein kinase domain containing protein"/>
    <property type="match status" value="1"/>
</dbReference>
<dbReference type="FunFam" id="1.10.1000.11:FF:000002">
    <property type="entry name" value="Cytohesin 1"/>
    <property type="match status" value="1"/>
</dbReference>
<evidence type="ECO:0008006" key="7">
    <source>
        <dbReference type="Google" id="ProtNLM"/>
    </source>
</evidence>
<name>A0ABD2JHK8_HETSC</name>
<dbReference type="InterPro" id="IPR035999">
    <property type="entry name" value="Sec7_dom_sf"/>
</dbReference>
<keyword evidence="1" id="KW-0175">Coiled coil</keyword>
<dbReference type="InterPro" id="IPR023394">
    <property type="entry name" value="Sec7_C_sf"/>
</dbReference>
<comment type="caution">
    <text evidence="5">The sequence shown here is derived from an EMBL/GenBank/DDBJ whole genome shotgun (WGS) entry which is preliminary data.</text>
</comment>
<feature type="region of interest" description="Disordered" evidence="2">
    <location>
        <begin position="392"/>
        <end position="423"/>
    </location>
</feature>
<feature type="domain" description="PH" evidence="3">
    <location>
        <begin position="255"/>
        <end position="373"/>
    </location>
</feature>
<dbReference type="InterPro" id="IPR000904">
    <property type="entry name" value="Sec7_dom"/>
</dbReference>
<dbReference type="InterPro" id="IPR001849">
    <property type="entry name" value="PH_domain"/>
</dbReference>
<dbReference type="CDD" id="cd00171">
    <property type="entry name" value="Sec7"/>
    <property type="match status" value="1"/>
</dbReference>
<reference evidence="5 6" key="1">
    <citation type="submission" date="2024-10" db="EMBL/GenBank/DDBJ databases">
        <authorList>
            <person name="Kim D."/>
        </authorList>
    </citation>
    <scope>NUCLEOTIDE SEQUENCE [LARGE SCALE GENOMIC DNA]</scope>
    <source>
        <strain evidence="5">Taebaek</strain>
    </source>
</reference>
<evidence type="ECO:0000313" key="5">
    <source>
        <dbReference type="EMBL" id="KAL3090111.1"/>
    </source>
</evidence>
<dbReference type="Pfam" id="PF01369">
    <property type="entry name" value="Sec7"/>
    <property type="match status" value="1"/>
</dbReference>
<evidence type="ECO:0000313" key="6">
    <source>
        <dbReference type="Proteomes" id="UP001620645"/>
    </source>
</evidence>
<dbReference type="Gene3D" id="2.30.29.30">
    <property type="entry name" value="Pleckstrin-homology domain (PH domain)/Phosphotyrosine-binding domain (PTB)"/>
    <property type="match status" value="1"/>
</dbReference>
<gene>
    <name evidence="5" type="ORF">niasHS_006563</name>
</gene>
<dbReference type="Gene3D" id="1.10.220.20">
    <property type="match status" value="1"/>
</dbReference>
<dbReference type="PROSITE" id="PS50190">
    <property type="entry name" value="SEC7"/>
    <property type="match status" value="1"/>
</dbReference>
<dbReference type="InterPro" id="IPR011993">
    <property type="entry name" value="PH-like_dom_sf"/>
</dbReference>
<feature type="coiled-coil region" evidence="1">
    <location>
        <begin position="18"/>
        <end position="52"/>
    </location>
</feature>
<proteinExistence type="predicted"/>
<evidence type="ECO:0000256" key="2">
    <source>
        <dbReference type="SAM" id="MobiDB-lite"/>
    </source>
</evidence>
<keyword evidence="6" id="KW-1185">Reference proteome</keyword>
<dbReference type="PANTHER" id="PTHR10663">
    <property type="entry name" value="GUANYL-NUCLEOTIDE EXCHANGE FACTOR"/>
    <property type="match status" value="1"/>
</dbReference>
<dbReference type="PROSITE" id="PS50003">
    <property type="entry name" value="PH_DOMAIN"/>
    <property type="match status" value="1"/>
</dbReference>
<dbReference type="SMART" id="SM00233">
    <property type="entry name" value="PH"/>
    <property type="match status" value="1"/>
</dbReference>
<dbReference type="Pfam" id="PF00169">
    <property type="entry name" value="PH"/>
    <property type="match status" value="1"/>
</dbReference>